<evidence type="ECO:0000256" key="6">
    <source>
        <dbReference type="RuleBase" id="RU003915"/>
    </source>
</evidence>
<keyword evidence="7" id="KW-0732">Signal</keyword>
<dbReference type="SUPFAM" id="SSF54534">
    <property type="entry name" value="FKBP-like"/>
    <property type="match status" value="2"/>
</dbReference>
<evidence type="ECO:0000256" key="7">
    <source>
        <dbReference type="SAM" id="SignalP"/>
    </source>
</evidence>
<name>A0A979G8Y5_CHIPD</name>
<proteinExistence type="inferred from homology"/>
<gene>
    <name evidence="9" type="ordered locus">Cpin_5467</name>
</gene>
<reference evidence="10" key="1">
    <citation type="submission" date="2009-08" db="EMBL/GenBank/DDBJ databases">
        <title>The complete genome of Chitinophaga pinensis DSM 2588.</title>
        <authorList>
            <consortium name="US DOE Joint Genome Institute (JGI-PGF)"/>
            <person name="Lucas S."/>
            <person name="Copeland A."/>
            <person name="Lapidus A."/>
            <person name="Glavina del Rio T."/>
            <person name="Dalin E."/>
            <person name="Tice H."/>
            <person name="Bruce D."/>
            <person name="Goodwin L."/>
            <person name="Pitluck S."/>
            <person name="Kyrpides N."/>
            <person name="Mavromatis K."/>
            <person name="Ivanova N."/>
            <person name="Mikhailova N."/>
            <person name="Sims D."/>
            <person name="Meinche L."/>
            <person name="Brettin T."/>
            <person name="Detter J.C."/>
            <person name="Han C."/>
            <person name="Larimer F."/>
            <person name="Land M."/>
            <person name="Hauser L."/>
            <person name="Markowitz V."/>
            <person name="Cheng J.-F."/>
            <person name="Hugenholtz P."/>
            <person name="Woyke T."/>
            <person name="Wu D."/>
            <person name="Spring S."/>
            <person name="Klenk H.-P."/>
            <person name="Eisen J.A."/>
        </authorList>
    </citation>
    <scope>NUCLEOTIDE SEQUENCE [LARGE SCALE GENOMIC DNA]</scope>
    <source>
        <strain evidence="10">ATCC 43595 / DSM 2588 / LMG 13176 / NBRC 15968 / NCIMB 11800 / UQM 2034</strain>
    </source>
</reference>
<evidence type="ECO:0000256" key="1">
    <source>
        <dbReference type="ARBA" id="ARBA00000971"/>
    </source>
</evidence>
<dbReference type="FunFam" id="3.10.50.40:FF:000006">
    <property type="entry name" value="Peptidyl-prolyl cis-trans isomerase"/>
    <property type="match status" value="1"/>
</dbReference>
<keyword evidence="4 5" id="KW-0413">Isomerase</keyword>
<dbReference type="AlphaFoldDB" id="A0A979G8Y5"/>
<evidence type="ECO:0000256" key="4">
    <source>
        <dbReference type="ARBA" id="ARBA00023235"/>
    </source>
</evidence>
<keyword evidence="3 5" id="KW-0697">Rotamase</keyword>
<dbReference type="EMBL" id="CP001699">
    <property type="protein sequence ID" value="ACU62896.1"/>
    <property type="molecule type" value="Genomic_DNA"/>
</dbReference>
<dbReference type="PROSITE" id="PS51257">
    <property type="entry name" value="PROKAR_LIPOPROTEIN"/>
    <property type="match status" value="1"/>
</dbReference>
<organism evidence="9 10">
    <name type="scientific">Chitinophaga pinensis (strain ATCC 43595 / DSM 2588 / LMG 13176 / NBRC 15968 / NCIMB 11800 / UQM 2034)</name>
    <dbReference type="NCBI Taxonomy" id="485918"/>
    <lineage>
        <taxon>Bacteria</taxon>
        <taxon>Pseudomonadati</taxon>
        <taxon>Bacteroidota</taxon>
        <taxon>Chitinophagia</taxon>
        <taxon>Chitinophagales</taxon>
        <taxon>Chitinophagaceae</taxon>
        <taxon>Chitinophaga</taxon>
    </lineage>
</organism>
<comment type="similarity">
    <text evidence="2 6">Belongs to the FKBP-type PPIase family.</text>
</comment>
<dbReference type="PANTHER" id="PTHR43811">
    <property type="entry name" value="FKBP-TYPE PEPTIDYL-PROLYL CIS-TRANS ISOMERASE FKPA"/>
    <property type="match status" value="1"/>
</dbReference>
<dbReference type="GO" id="GO:0003755">
    <property type="term" value="F:peptidyl-prolyl cis-trans isomerase activity"/>
    <property type="evidence" value="ECO:0007669"/>
    <property type="project" value="UniProtKB-UniRule"/>
</dbReference>
<evidence type="ECO:0000259" key="8">
    <source>
        <dbReference type="PROSITE" id="PS50059"/>
    </source>
</evidence>
<dbReference type="Pfam" id="PF00254">
    <property type="entry name" value="FKBP_C"/>
    <property type="match status" value="1"/>
</dbReference>
<feature type="domain" description="PPIase FKBP-type" evidence="8">
    <location>
        <begin position="180"/>
        <end position="274"/>
    </location>
</feature>
<accession>A0A979G8Y5</accession>
<dbReference type="Gene3D" id="3.10.50.40">
    <property type="match status" value="2"/>
</dbReference>
<dbReference type="PANTHER" id="PTHR43811:SF19">
    <property type="entry name" value="39 KDA FK506-BINDING NUCLEAR PROTEIN"/>
    <property type="match status" value="1"/>
</dbReference>
<dbReference type="Proteomes" id="UP000002215">
    <property type="component" value="Chromosome"/>
</dbReference>
<comment type="catalytic activity">
    <reaction evidence="1 5 6">
        <text>[protein]-peptidylproline (omega=180) = [protein]-peptidylproline (omega=0)</text>
        <dbReference type="Rhea" id="RHEA:16237"/>
        <dbReference type="Rhea" id="RHEA-COMP:10747"/>
        <dbReference type="Rhea" id="RHEA-COMP:10748"/>
        <dbReference type="ChEBI" id="CHEBI:83833"/>
        <dbReference type="ChEBI" id="CHEBI:83834"/>
        <dbReference type="EC" id="5.2.1.8"/>
    </reaction>
</comment>
<evidence type="ECO:0000256" key="2">
    <source>
        <dbReference type="ARBA" id="ARBA00006577"/>
    </source>
</evidence>
<dbReference type="KEGG" id="cpi:Cpin_5467"/>
<evidence type="ECO:0000256" key="5">
    <source>
        <dbReference type="PROSITE-ProRule" id="PRU00277"/>
    </source>
</evidence>
<reference evidence="9 10" key="2">
    <citation type="journal article" date="2010" name="Stand. Genomic Sci.">
        <title>Complete genome sequence of Chitinophaga pinensis type strain (UQM 2034).</title>
        <authorList>
            <person name="Glavina Del Rio T."/>
            <person name="Abt B."/>
            <person name="Spring S."/>
            <person name="Lapidus A."/>
            <person name="Nolan M."/>
            <person name="Tice H."/>
            <person name="Copeland A."/>
            <person name="Cheng J.F."/>
            <person name="Chen F."/>
            <person name="Bruce D."/>
            <person name="Goodwin L."/>
            <person name="Pitluck S."/>
            <person name="Ivanova N."/>
            <person name="Mavromatis K."/>
            <person name="Mikhailova N."/>
            <person name="Pati A."/>
            <person name="Chen A."/>
            <person name="Palaniappan K."/>
            <person name="Land M."/>
            <person name="Hauser L."/>
            <person name="Chang Y.J."/>
            <person name="Jeffries C.D."/>
            <person name="Chain P."/>
            <person name="Saunders E."/>
            <person name="Detter J.C."/>
            <person name="Brettin T."/>
            <person name="Rohde M."/>
            <person name="Goker M."/>
            <person name="Bristow J."/>
            <person name="Eisen J.A."/>
            <person name="Markowitz V."/>
            <person name="Hugenholtz P."/>
            <person name="Kyrpides N.C."/>
            <person name="Klenk H.P."/>
            <person name="Lucas S."/>
        </authorList>
    </citation>
    <scope>NUCLEOTIDE SEQUENCE [LARGE SCALE GENOMIC DNA]</scope>
    <source>
        <strain evidence="10">ATCC 43595 / DSM 2588 / LMG 13176 / NBRC 15968 / NCIMB 11800 / UQM 2034</strain>
    </source>
</reference>
<dbReference type="PROSITE" id="PS50059">
    <property type="entry name" value="FKBP_PPIASE"/>
    <property type="match status" value="1"/>
</dbReference>
<feature type="signal peptide" evidence="7">
    <location>
        <begin position="1"/>
        <end position="21"/>
    </location>
</feature>
<dbReference type="EC" id="5.2.1.8" evidence="6"/>
<dbReference type="OrthoDB" id="9814548at2"/>
<dbReference type="RefSeq" id="WP_012793064.1">
    <property type="nucleotide sequence ID" value="NC_013132.1"/>
</dbReference>
<evidence type="ECO:0000313" key="9">
    <source>
        <dbReference type="EMBL" id="ACU62896.1"/>
    </source>
</evidence>
<feature type="chain" id="PRO_5036916879" description="Peptidyl-prolyl cis-trans isomerase" evidence="7">
    <location>
        <begin position="22"/>
        <end position="291"/>
    </location>
</feature>
<dbReference type="InterPro" id="IPR001179">
    <property type="entry name" value="PPIase_FKBP_dom"/>
</dbReference>
<protein>
    <recommendedName>
        <fullName evidence="6">Peptidyl-prolyl cis-trans isomerase</fullName>
        <ecNumber evidence="6">5.2.1.8</ecNumber>
    </recommendedName>
</protein>
<evidence type="ECO:0000313" key="10">
    <source>
        <dbReference type="Proteomes" id="UP000002215"/>
    </source>
</evidence>
<evidence type="ECO:0000256" key="3">
    <source>
        <dbReference type="ARBA" id="ARBA00023110"/>
    </source>
</evidence>
<sequence>MKKNKQLLVAALGLFLASCGAGGGAKKTPGGVDFVVHKSGSGAQLKLGDTVLLNIIQSLNDSVIVESRKVAGGPVPFVISKSVNKYDLMDGLVMLKEGDSATFTIPIDSLPQRPPMAKKGDKLNLTFVVVGTYTGAKQKAADDKIIAEYAKTNKLNTTTTPEGVYVAVSQQGAGEKPQVGDTVVVHYTGKLINGTVFDSSLDTTLRPGAKVEPIRFPLGRGFVIKGWDAGIAALNKGSKATLLIPSTLGYGLQASGPIPANSVLVFDVQLVDIVKGKPEAPAAPAALQQGK</sequence>
<dbReference type="InterPro" id="IPR046357">
    <property type="entry name" value="PPIase_dom_sf"/>
</dbReference>